<organism evidence="2 3">
    <name type="scientific">Vibrio rotiferianus</name>
    <dbReference type="NCBI Taxonomy" id="190895"/>
    <lineage>
        <taxon>Bacteria</taxon>
        <taxon>Pseudomonadati</taxon>
        <taxon>Pseudomonadota</taxon>
        <taxon>Gammaproteobacteria</taxon>
        <taxon>Vibrionales</taxon>
        <taxon>Vibrionaceae</taxon>
        <taxon>Vibrio</taxon>
    </lineage>
</organism>
<dbReference type="Pfam" id="PF09994">
    <property type="entry name" value="T6SS_Tle1-like_cat"/>
    <property type="match status" value="1"/>
</dbReference>
<accession>A0A7Y3Z7T3</accession>
<sequence>MSYRVVQITELMAYEFGHVEGGFNELIESELKAVIPSGMEFKAFMEQLRQGHLVLLTDSPSTPMLLSESGAMGSGNTWALNPQATNNVEPAAQSALLDRTRMSESSAGYSRSQNLYPPLPMPTYIPEPPLPDYSDEPPKLKYEYSFEITCSQDSVRKVGNCHFILANTKNEVELGRWVETKTEHGTRYTILTAFDEPKQLVAQVASRAMGVSPTHLVKVRSIGTQVADEGFIPVTPSVQLGERLGFPTEGFYYHFHDCKLVQEYRLLGDKRWDFYATLSSHQSLDPERGYNTDQSAILVFWKLGGKVIENQYLVYLQRQITRDELDNLTEEWLNEHGVKLDIPQLLEATKHPIIKRTVAEKPAEQKQPEPLNHIVQTDPETGSRETWAKIAKQYGLAPKALLGINPQYDADPMSLSVGDSLNVQKSQPQRIEKESVYEIPPESPKRFNQPLNTYYEYTDHYLANTSVVSISNERLVEKDIPVVNLKKVEEKILRIGVFFDGTGQNHLNDLYKETRGVKSRTNVARLFEIYPLDDNSNAIYVAGVGTVDGAWQTPTLIDEGKDEVDLAQAFGVSPNNLEKTSTFIDVAYNLVADETGAFYKWQNWTKQYFNIIQNLKDNQLFQDITHIEFDVFGFSRGAALARHFVNAVKDGLPDYDKPRDGEAFGEVFPNLLSHQEDISSQPKHGYYPDETRTCSVRFLGLFDTVGSFYLAGNNDEGNFELGLDTSCAERVFQISAHHEYRKNFPLTSLLPSDGILPPNFYEEVFAGCHTDIGGGYPSKEQYAKQGLPERYGMPLSATYNRELIKTESIREEIQAQQNVYGAAAYSERLYKHAQDAWNLECRTKGLYGVVTLVNGILYYYELQPISNALSALPLERMKQQAKKMGIQWAREVEYPSDFIQLTGNDVALDALNEKLLAQPLGSIAAAHWQDEISQYGKEWIHRPHDALISAGCETAKDSIVNAVTKEGNQLKRVVFDNEV</sequence>
<evidence type="ECO:0000259" key="1">
    <source>
        <dbReference type="Pfam" id="PF09994"/>
    </source>
</evidence>
<dbReference type="Proteomes" id="UP000572072">
    <property type="component" value="Unassembled WGS sequence"/>
</dbReference>
<feature type="domain" description="T6SS Phospholipase effector Tle1-like catalytic" evidence="1">
    <location>
        <begin position="495"/>
        <end position="781"/>
    </location>
</feature>
<dbReference type="CDD" id="cd20709">
    <property type="entry name" value="MIX_V"/>
    <property type="match status" value="1"/>
</dbReference>
<dbReference type="EMBL" id="VTYN01000007">
    <property type="protein sequence ID" value="NOH48066.1"/>
    <property type="molecule type" value="Genomic_DNA"/>
</dbReference>
<reference evidence="2 3" key="1">
    <citation type="submission" date="2019-08" db="EMBL/GenBank/DDBJ databases">
        <title>Draft genome sequencing and comparative genomics of hatchery-associated Vibrios.</title>
        <authorList>
            <person name="Kehlet-Delgado H."/>
            <person name="Mueller R.S."/>
        </authorList>
    </citation>
    <scope>NUCLEOTIDE SEQUENCE [LARGE SCALE GENOMIC DNA]</scope>
    <source>
        <strain evidence="2 3">00-78-3</strain>
    </source>
</reference>
<proteinExistence type="predicted"/>
<name>A0A7Y3Z7T3_9VIBR</name>
<dbReference type="InterPro" id="IPR018712">
    <property type="entry name" value="Tle1-like_cat"/>
</dbReference>
<dbReference type="CDD" id="cd00118">
    <property type="entry name" value="LysM"/>
    <property type="match status" value="1"/>
</dbReference>
<comment type="caution">
    <text evidence="2">The sequence shown here is derived from an EMBL/GenBank/DDBJ whole genome shotgun (WGS) entry which is preliminary data.</text>
</comment>
<dbReference type="PANTHER" id="PTHR33840:SF1">
    <property type="entry name" value="TLE1 PHOSPHOLIPASE DOMAIN-CONTAINING PROTEIN"/>
    <property type="match status" value="1"/>
</dbReference>
<evidence type="ECO:0000313" key="2">
    <source>
        <dbReference type="EMBL" id="NOH48066.1"/>
    </source>
</evidence>
<gene>
    <name evidence="2" type="ORF">F0262_08345</name>
</gene>
<dbReference type="InterPro" id="IPR018392">
    <property type="entry name" value="LysM"/>
</dbReference>
<protein>
    <submittedName>
        <fullName evidence="2">DUF2235 domain-containing protein</fullName>
    </submittedName>
</protein>
<evidence type="ECO:0000313" key="3">
    <source>
        <dbReference type="Proteomes" id="UP000572072"/>
    </source>
</evidence>
<dbReference type="AlphaFoldDB" id="A0A7Y3Z7T3"/>
<dbReference type="RefSeq" id="WP_171357641.1">
    <property type="nucleotide sequence ID" value="NZ_VTYN01000007.1"/>
</dbReference>
<dbReference type="PANTHER" id="PTHR33840">
    <property type="match status" value="1"/>
</dbReference>